<dbReference type="GO" id="GO:0003677">
    <property type="term" value="F:DNA binding"/>
    <property type="evidence" value="ECO:0007669"/>
    <property type="project" value="UniProtKB-KW"/>
</dbReference>
<dbReference type="InterPro" id="IPR028978">
    <property type="entry name" value="Chorismate_lyase_/UTRA_dom_sf"/>
</dbReference>
<evidence type="ECO:0000259" key="4">
    <source>
        <dbReference type="PROSITE" id="PS50949"/>
    </source>
</evidence>
<dbReference type="InterPro" id="IPR011663">
    <property type="entry name" value="UTRA"/>
</dbReference>
<dbReference type="PANTHER" id="PTHR44846">
    <property type="entry name" value="MANNOSYL-D-GLYCERATE TRANSPORT/METABOLISM SYSTEM REPRESSOR MNGR-RELATED"/>
    <property type="match status" value="1"/>
</dbReference>
<accession>A0AAW5C7S7</accession>
<dbReference type="GO" id="GO:0003700">
    <property type="term" value="F:DNA-binding transcription factor activity"/>
    <property type="evidence" value="ECO:0007669"/>
    <property type="project" value="InterPro"/>
</dbReference>
<dbReference type="PRINTS" id="PR00035">
    <property type="entry name" value="HTHGNTR"/>
</dbReference>
<comment type="caution">
    <text evidence="5">The sequence shown here is derived from an EMBL/GenBank/DDBJ whole genome shotgun (WGS) entry which is preliminary data.</text>
</comment>
<dbReference type="GO" id="GO:0045892">
    <property type="term" value="P:negative regulation of DNA-templated transcription"/>
    <property type="evidence" value="ECO:0007669"/>
    <property type="project" value="TreeGrafter"/>
</dbReference>
<evidence type="ECO:0000256" key="1">
    <source>
        <dbReference type="ARBA" id="ARBA00023015"/>
    </source>
</evidence>
<dbReference type="AlphaFoldDB" id="A0AAW5C7S7"/>
<dbReference type="EMBL" id="JAKNGE010000040">
    <property type="protein sequence ID" value="MCG4748576.1"/>
    <property type="molecule type" value="Genomic_DNA"/>
</dbReference>
<dbReference type="GeneID" id="97208711"/>
<feature type="domain" description="HTH gntR-type" evidence="4">
    <location>
        <begin position="8"/>
        <end position="76"/>
    </location>
</feature>
<dbReference type="Pfam" id="PF00392">
    <property type="entry name" value="GntR"/>
    <property type="match status" value="1"/>
</dbReference>
<proteinExistence type="predicted"/>
<gene>
    <name evidence="5" type="ORF">L0N08_24490</name>
</gene>
<keyword evidence="2" id="KW-0238">DNA-binding</keyword>
<keyword evidence="3" id="KW-0804">Transcription</keyword>
<dbReference type="InterPro" id="IPR050679">
    <property type="entry name" value="Bact_HTH_transcr_reg"/>
</dbReference>
<dbReference type="SUPFAM" id="SSF46785">
    <property type="entry name" value="Winged helix' DNA-binding domain"/>
    <property type="match status" value="1"/>
</dbReference>
<dbReference type="InterPro" id="IPR000524">
    <property type="entry name" value="Tscrpt_reg_HTH_GntR"/>
</dbReference>
<dbReference type="PROSITE" id="PS50949">
    <property type="entry name" value="HTH_GNTR"/>
    <property type="match status" value="1"/>
</dbReference>
<dbReference type="Pfam" id="PF07702">
    <property type="entry name" value="UTRA"/>
    <property type="match status" value="1"/>
</dbReference>
<dbReference type="Gene3D" id="1.10.10.10">
    <property type="entry name" value="Winged helix-like DNA-binding domain superfamily/Winged helix DNA-binding domain"/>
    <property type="match status" value="1"/>
</dbReference>
<evidence type="ECO:0000256" key="2">
    <source>
        <dbReference type="ARBA" id="ARBA00023125"/>
    </source>
</evidence>
<dbReference type="InterPro" id="IPR036388">
    <property type="entry name" value="WH-like_DNA-bd_sf"/>
</dbReference>
<keyword evidence="1" id="KW-0805">Transcription regulation</keyword>
<dbReference type="InterPro" id="IPR036390">
    <property type="entry name" value="WH_DNA-bd_sf"/>
</dbReference>
<evidence type="ECO:0000313" key="6">
    <source>
        <dbReference type="Proteomes" id="UP001299608"/>
    </source>
</evidence>
<dbReference type="RefSeq" id="WP_227116791.1">
    <property type="nucleotide sequence ID" value="NZ_BAABZL010000001.1"/>
</dbReference>
<dbReference type="FunFam" id="1.10.10.10:FF:000079">
    <property type="entry name" value="GntR family transcriptional regulator"/>
    <property type="match status" value="1"/>
</dbReference>
<dbReference type="PANTHER" id="PTHR44846:SF1">
    <property type="entry name" value="MANNOSYL-D-GLYCERATE TRANSPORT_METABOLISM SYSTEM REPRESSOR MNGR-RELATED"/>
    <property type="match status" value="1"/>
</dbReference>
<dbReference type="Proteomes" id="UP001299608">
    <property type="component" value="Unassembled WGS sequence"/>
</dbReference>
<evidence type="ECO:0000313" key="5">
    <source>
        <dbReference type="EMBL" id="MCG4748576.1"/>
    </source>
</evidence>
<organism evidence="5 6">
    <name type="scientific">Enterocloster aldenensis</name>
    <dbReference type="NCBI Taxonomy" id="358742"/>
    <lineage>
        <taxon>Bacteria</taxon>
        <taxon>Bacillati</taxon>
        <taxon>Bacillota</taxon>
        <taxon>Clostridia</taxon>
        <taxon>Lachnospirales</taxon>
        <taxon>Lachnospiraceae</taxon>
        <taxon>Enterocloster</taxon>
    </lineage>
</organism>
<evidence type="ECO:0000256" key="3">
    <source>
        <dbReference type="ARBA" id="ARBA00023163"/>
    </source>
</evidence>
<dbReference type="SMART" id="SM00866">
    <property type="entry name" value="UTRA"/>
    <property type="match status" value="1"/>
</dbReference>
<protein>
    <submittedName>
        <fullName evidence="5">GntR family transcriptional regulator</fullName>
    </submittedName>
</protein>
<sequence>MLNANSAVPLYQQVAEDIRNRITSGEYSPGQALPSESRLCELYNVSRITIRNAIADLVEQDLLVTHHGKGTFVQTPKISSSLNTFKGFTVFCHENNINAYTHMLGMNRQKPNTAIMKKLELTPEDDVVYLKRLRHVNDKPVMIEHVSLPCSQFEFLLDVDMENQSLYEVIERRTGMRLEDNCYTSITLETSIATEEEAQLLKFDSPQSVFVLMETVITHTGIPVHYTKQILSGRHFKFFLSNKVNQLSMNWSEV</sequence>
<dbReference type="CDD" id="cd07377">
    <property type="entry name" value="WHTH_GntR"/>
    <property type="match status" value="1"/>
</dbReference>
<name>A0AAW5C7S7_9FIRM</name>
<dbReference type="SUPFAM" id="SSF64288">
    <property type="entry name" value="Chorismate lyase-like"/>
    <property type="match status" value="1"/>
</dbReference>
<dbReference type="SMART" id="SM00345">
    <property type="entry name" value="HTH_GNTR"/>
    <property type="match status" value="1"/>
</dbReference>
<dbReference type="Gene3D" id="3.40.1410.10">
    <property type="entry name" value="Chorismate lyase-like"/>
    <property type="match status" value="1"/>
</dbReference>
<reference evidence="5" key="1">
    <citation type="submission" date="2022-01" db="EMBL/GenBank/DDBJ databases">
        <title>Collection of gut derived symbiotic bacterial strains cultured from healthy donors.</title>
        <authorList>
            <person name="Lin H."/>
            <person name="Kohout C."/>
            <person name="Waligurski E."/>
            <person name="Pamer E.G."/>
        </authorList>
    </citation>
    <scope>NUCLEOTIDE SEQUENCE</scope>
    <source>
        <strain evidence="5">DFI.6.55</strain>
    </source>
</reference>